<proteinExistence type="predicted"/>
<accession>A0A6J5MUI1</accession>
<name>A0A6J5MUI1_9CAUD</name>
<protein>
    <submittedName>
        <fullName evidence="1">Uncharacterized protein</fullName>
    </submittedName>
</protein>
<reference evidence="1" key="1">
    <citation type="submission" date="2020-04" db="EMBL/GenBank/DDBJ databases">
        <authorList>
            <person name="Chiriac C."/>
            <person name="Salcher M."/>
            <person name="Ghai R."/>
            <person name="Kavagutti S V."/>
        </authorList>
    </citation>
    <scope>NUCLEOTIDE SEQUENCE</scope>
</reference>
<gene>
    <name evidence="1" type="ORF">UFOVP558_64</name>
</gene>
<evidence type="ECO:0000313" key="1">
    <source>
        <dbReference type="EMBL" id="CAB4150042.1"/>
    </source>
</evidence>
<sequence>MRNGKGDHFSKLLRRRITQLKRIAGAAKKENRPIESLVARQIADELEMQLIAYDEFRAKKP</sequence>
<organism evidence="1">
    <name type="scientific">uncultured Caudovirales phage</name>
    <dbReference type="NCBI Taxonomy" id="2100421"/>
    <lineage>
        <taxon>Viruses</taxon>
        <taxon>Duplodnaviria</taxon>
        <taxon>Heunggongvirae</taxon>
        <taxon>Uroviricota</taxon>
        <taxon>Caudoviricetes</taxon>
        <taxon>Peduoviridae</taxon>
        <taxon>Maltschvirus</taxon>
        <taxon>Maltschvirus maltsch</taxon>
    </lineage>
</organism>
<dbReference type="EMBL" id="LR796527">
    <property type="protein sequence ID" value="CAB4150042.1"/>
    <property type="molecule type" value="Genomic_DNA"/>
</dbReference>